<dbReference type="GO" id="GO:0016020">
    <property type="term" value="C:membrane"/>
    <property type="evidence" value="ECO:0007669"/>
    <property type="project" value="InterPro"/>
</dbReference>
<evidence type="ECO:0000259" key="5">
    <source>
        <dbReference type="PROSITE" id="PS50111"/>
    </source>
</evidence>
<gene>
    <name evidence="6" type="ORF">A6M13_15490</name>
</gene>
<evidence type="ECO:0000256" key="2">
    <source>
        <dbReference type="PROSITE-ProRule" id="PRU00284"/>
    </source>
</evidence>
<keyword evidence="4" id="KW-0812">Transmembrane</keyword>
<feature type="coiled-coil region" evidence="3">
    <location>
        <begin position="376"/>
        <end position="403"/>
    </location>
</feature>
<dbReference type="InterPro" id="IPR004089">
    <property type="entry name" value="MCPsignal_dom"/>
</dbReference>
<dbReference type="EMBL" id="MASJ01000026">
    <property type="protein sequence ID" value="OCS84378.1"/>
    <property type="molecule type" value="Genomic_DNA"/>
</dbReference>
<sequence>MELRKTKVMIYFAWVLILLSTIIYIAHHVFQWVDPYIVTTQARQSGMAVQQIGIATFYVLSVGTVIGAMLAYKQHRHVYIVQMWIALSLTFSSMAIIASGEGMIEYHFSIFMVLAALAYFERMKIIIVSTILFAVHHFVGYFTVPEIICGMSDYSFQLLLVHALFLLLTSGVLIAQLVGRKRDVATLTEQKEQAEQRVQATMALEETIHEIHVLTNQVEEEIQLSTKNSEMTHTSLTHLATATKEQYQSSQAIQQDLENISHYAHDIVKQINAATTTATNMLQVATNGQQQMNQTTEQMAYLQQQQQEVQHVTVRFQQRMDEIATSLKVIQDIANQTNLLSLNASIEAAHAGEAGKGFTVVANEVRKLANSSTDYAKEIQQTMQQLQQDMQQFIQQMSSTLQATAKSVEEVATTDKVFTDITTHIQEVTDNVVQSFTKAEHIEQHVSAVMQSLQLVNETVEELENSSAQIAGSAQQQATLLHKLTHVMTNLHSLTERVTTQLRNR</sequence>
<dbReference type="OrthoDB" id="242546at2"/>
<dbReference type="STRING" id="33978.A6M13_15490"/>
<evidence type="ECO:0000256" key="3">
    <source>
        <dbReference type="SAM" id="Coils"/>
    </source>
</evidence>
<evidence type="ECO:0000256" key="1">
    <source>
        <dbReference type="ARBA" id="ARBA00023224"/>
    </source>
</evidence>
<dbReference type="RefSeq" id="WP_066546528.1">
    <property type="nucleotide sequence ID" value="NZ_MASJ01000026.1"/>
</dbReference>
<feature type="transmembrane region" description="Helical" evidence="4">
    <location>
        <begin position="156"/>
        <end position="178"/>
    </location>
</feature>
<dbReference type="Gene3D" id="1.10.287.950">
    <property type="entry name" value="Methyl-accepting chemotaxis protein"/>
    <property type="match status" value="1"/>
</dbReference>
<keyword evidence="4" id="KW-1133">Transmembrane helix</keyword>
<dbReference type="AlphaFoldDB" id="A0A1C0YB32"/>
<name>A0A1C0YB32_9BACL</name>
<dbReference type="PROSITE" id="PS50111">
    <property type="entry name" value="CHEMOTAXIS_TRANSDUC_2"/>
    <property type="match status" value="1"/>
</dbReference>
<feature type="transmembrane region" description="Helical" evidence="4">
    <location>
        <begin position="125"/>
        <end position="144"/>
    </location>
</feature>
<protein>
    <recommendedName>
        <fullName evidence="5">Methyl-accepting transducer domain-containing protein</fullName>
    </recommendedName>
</protein>
<keyword evidence="3" id="KW-0175">Coiled coil</keyword>
<feature type="domain" description="Methyl-accepting transducer" evidence="5">
    <location>
        <begin position="221"/>
        <end position="471"/>
    </location>
</feature>
<dbReference type="GO" id="GO:0007165">
    <property type="term" value="P:signal transduction"/>
    <property type="evidence" value="ECO:0007669"/>
    <property type="project" value="UniProtKB-KW"/>
</dbReference>
<keyword evidence="7" id="KW-1185">Reference proteome</keyword>
<comment type="caution">
    <text evidence="6">The sequence shown here is derived from an EMBL/GenBank/DDBJ whole genome shotgun (WGS) entry which is preliminary data.</text>
</comment>
<feature type="coiled-coil region" evidence="3">
    <location>
        <begin position="177"/>
        <end position="204"/>
    </location>
</feature>
<evidence type="ECO:0000313" key="6">
    <source>
        <dbReference type="EMBL" id="OCS84378.1"/>
    </source>
</evidence>
<feature type="transmembrane region" description="Helical" evidence="4">
    <location>
        <begin position="52"/>
        <end position="72"/>
    </location>
</feature>
<dbReference type="Pfam" id="PF00015">
    <property type="entry name" value="MCPsignal"/>
    <property type="match status" value="1"/>
</dbReference>
<accession>A0A1C0YB32</accession>
<keyword evidence="1 2" id="KW-0807">Transducer</keyword>
<dbReference type="Proteomes" id="UP000093199">
    <property type="component" value="Unassembled WGS sequence"/>
</dbReference>
<evidence type="ECO:0000313" key="7">
    <source>
        <dbReference type="Proteomes" id="UP000093199"/>
    </source>
</evidence>
<organism evidence="6 7">
    <name type="scientific">Caryophanon tenue</name>
    <dbReference type="NCBI Taxonomy" id="33978"/>
    <lineage>
        <taxon>Bacteria</taxon>
        <taxon>Bacillati</taxon>
        <taxon>Bacillota</taxon>
        <taxon>Bacilli</taxon>
        <taxon>Bacillales</taxon>
        <taxon>Caryophanaceae</taxon>
        <taxon>Caryophanon</taxon>
    </lineage>
</organism>
<evidence type="ECO:0000256" key="4">
    <source>
        <dbReference type="SAM" id="Phobius"/>
    </source>
</evidence>
<keyword evidence="4" id="KW-0472">Membrane</keyword>
<reference evidence="6 7" key="1">
    <citation type="submission" date="2016-07" db="EMBL/GenBank/DDBJ databases">
        <title>Caryophanon tenue genome sequencing.</title>
        <authorList>
            <person name="Verma A."/>
            <person name="Pal Y."/>
            <person name="Krishnamurthi S."/>
        </authorList>
    </citation>
    <scope>NUCLEOTIDE SEQUENCE [LARGE SCALE GENOMIC DNA]</scope>
    <source>
        <strain evidence="6 7">DSM 14152</strain>
    </source>
</reference>
<feature type="transmembrane region" description="Helical" evidence="4">
    <location>
        <begin position="12"/>
        <end position="32"/>
    </location>
</feature>
<dbReference type="PANTHER" id="PTHR32089">
    <property type="entry name" value="METHYL-ACCEPTING CHEMOTAXIS PROTEIN MCPB"/>
    <property type="match status" value="1"/>
</dbReference>
<feature type="transmembrane region" description="Helical" evidence="4">
    <location>
        <begin position="79"/>
        <end position="98"/>
    </location>
</feature>
<dbReference type="PANTHER" id="PTHR32089:SF112">
    <property type="entry name" value="LYSOZYME-LIKE PROTEIN-RELATED"/>
    <property type="match status" value="1"/>
</dbReference>
<proteinExistence type="predicted"/>
<dbReference type="SUPFAM" id="SSF58104">
    <property type="entry name" value="Methyl-accepting chemotaxis protein (MCP) signaling domain"/>
    <property type="match status" value="1"/>
</dbReference>
<dbReference type="SMART" id="SM00283">
    <property type="entry name" value="MA"/>
    <property type="match status" value="1"/>
</dbReference>
<feature type="transmembrane region" description="Helical" evidence="4">
    <location>
        <begin position="104"/>
        <end position="120"/>
    </location>
</feature>